<gene>
    <name evidence="3" type="ORF">SUZIE_119735</name>
</gene>
<evidence type="ECO:0000313" key="3">
    <source>
        <dbReference type="EMBL" id="MBZ3872797.1"/>
    </source>
</evidence>
<dbReference type="InterPro" id="IPR050411">
    <property type="entry name" value="AlphaKG_dependent_hydroxylases"/>
</dbReference>
<protein>
    <submittedName>
        <fullName evidence="3">Gamma-butyrobetaine dioxygenase</fullName>
    </submittedName>
</protein>
<organism evidence="3 4">
    <name type="scientific">Sciurus carolinensis</name>
    <name type="common">Eastern gray squirrel</name>
    <dbReference type="NCBI Taxonomy" id="30640"/>
    <lineage>
        <taxon>Eukaryota</taxon>
        <taxon>Metazoa</taxon>
        <taxon>Chordata</taxon>
        <taxon>Craniata</taxon>
        <taxon>Vertebrata</taxon>
        <taxon>Euteleostomi</taxon>
        <taxon>Mammalia</taxon>
        <taxon>Eutheria</taxon>
        <taxon>Euarchontoglires</taxon>
        <taxon>Glires</taxon>
        <taxon>Rodentia</taxon>
        <taxon>Sciuromorpha</taxon>
        <taxon>Sciuridae</taxon>
        <taxon>Sciurinae</taxon>
        <taxon>Sciurini</taxon>
        <taxon>Sciurus</taxon>
    </lineage>
</organism>
<keyword evidence="1" id="KW-0560">Oxidoreductase</keyword>
<dbReference type="Gene3D" id="3.60.130.10">
    <property type="entry name" value="Clavaminate synthase-like"/>
    <property type="match status" value="1"/>
</dbReference>
<feature type="domain" description="TauD/TfdA-like" evidence="2">
    <location>
        <begin position="65"/>
        <end position="164"/>
    </location>
</feature>
<keyword evidence="3" id="KW-0223">Dioxygenase</keyword>
<evidence type="ECO:0000313" key="4">
    <source>
        <dbReference type="Proteomes" id="UP001166674"/>
    </source>
</evidence>
<dbReference type="GO" id="GO:0008336">
    <property type="term" value="F:gamma-butyrobetaine dioxygenase activity"/>
    <property type="evidence" value="ECO:0007669"/>
    <property type="project" value="TreeGrafter"/>
</dbReference>
<sequence length="165" mass="18936">MRKIRGEMNPLMAADGLRCLFSQNCQTLVLVRPFQRIPRKDSARLADALDTMLQPEVEFNAERQYWGSELKLPTLNFEDVLRNDEHAYNWLSSLKKVGIVRLTGASDKRGEVTKLGKRIGFLYLTFYGHTWQVQDKIDANNVAYTTGKLSFHTDYPALHHPPGVR</sequence>
<dbReference type="PANTHER" id="PTHR10696:SF33">
    <property type="entry name" value="GAMMA-BUTYROBETAINE DIOXYGENASE"/>
    <property type="match status" value="1"/>
</dbReference>
<comment type="caution">
    <text evidence="3">The sequence shown here is derived from an EMBL/GenBank/DDBJ whole genome shotgun (WGS) entry which is preliminary data.</text>
</comment>
<evidence type="ECO:0000256" key="1">
    <source>
        <dbReference type="ARBA" id="ARBA00023002"/>
    </source>
</evidence>
<dbReference type="AlphaFoldDB" id="A0AA41MIU8"/>
<dbReference type="GO" id="GO:0005739">
    <property type="term" value="C:mitochondrion"/>
    <property type="evidence" value="ECO:0007669"/>
    <property type="project" value="TreeGrafter"/>
</dbReference>
<reference evidence="3" key="1">
    <citation type="submission" date="2020-03" db="EMBL/GenBank/DDBJ databases">
        <title>Studies in the Genomics of Life Span.</title>
        <authorList>
            <person name="Glass D."/>
        </authorList>
    </citation>
    <scope>NUCLEOTIDE SEQUENCE</scope>
    <source>
        <strain evidence="3">SUZIE</strain>
        <tissue evidence="3">Muscle</tissue>
    </source>
</reference>
<dbReference type="InterPro" id="IPR003819">
    <property type="entry name" value="TauD/TfdA-like"/>
</dbReference>
<dbReference type="EMBL" id="JAATJV010193281">
    <property type="protein sequence ID" value="MBZ3872797.1"/>
    <property type="molecule type" value="Genomic_DNA"/>
</dbReference>
<dbReference type="Proteomes" id="UP001166674">
    <property type="component" value="Unassembled WGS sequence"/>
</dbReference>
<keyword evidence="4" id="KW-1185">Reference proteome</keyword>
<proteinExistence type="predicted"/>
<dbReference type="Pfam" id="PF02668">
    <property type="entry name" value="TauD"/>
    <property type="match status" value="1"/>
</dbReference>
<accession>A0AA41MIU8</accession>
<evidence type="ECO:0000259" key="2">
    <source>
        <dbReference type="Pfam" id="PF02668"/>
    </source>
</evidence>
<dbReference type="SUPFAM" id="SSF51197">
    <property type="entry name" value="Clavaminate synthase-like"/>
    <property type="match status" value="1"/>
</dbReference>
<dbReference type="PANTHER" id="PTHR10696">
    <property type="entry name" value="GAMMA-BUTYROBETAINE HYDROXYLASE-RELATED"/>
    <property type="match status" value="1"/>
</dbReference>
<dbReference type="GO" id="GO:0045329">
    <property type="term" value="P:carnitine biosynthetic process"/>
    <property type="evidence" value="ECO:0007669"/>
    <property type="project" value="TreeGrafter"/>
</dbReference>
<name>A0AA41MIU8_SCICA</name>
<dbReference type="InterPro" id="IPR042098">
    <property type="entry name" value="TauD-like_sf"/>
</dbReference>